<gene>
    <name evidence="1" type="ORF">H4K34_13870</name>
</gene>
<evidence type="ECO:0000313" key="2">
    <source>
        <dbReference type="Proteomes" id="UP000516305"/>
    </source>
</evidence>
<organism evidence="1 2">
    <name type="scientific">Croceimicrobium hydrocarbonivorans</name>
    <dbReference type="NCBI Taxonomy" id="2761580"/>
    <lineage>
        <taxon>Bacteria</taxon>
        <taxon>Pseudomonadati</taxon>
        <taxon>Bacteroidota</taxon>
        <taxon>Flavobacteriia</taxon>
        <taxon>Flavobacteriales</taxon>
        <taxon>Owenweeksiaceae</taxon>
        <taxon>Croceimicrobium</taxon>
    </lineage>
</organism>
<dbReference type="Proteomes" id="UP000516305">
    <property type="component" value="Chromosome"/>
</dbReference>
<dbReference type="AlphaFoldDB" id="A0A7H0VCK9"/>
<dbReference type="KEGG" id="chyd:H4K34_13870"/>
<accession>A0A7H0VCK9</accession>
<reference evidence="1 2" key="1">
    <citation type="submission" date="2020-08" db="EMBL/GenBank/DDBJ databases">
        <title>Croceimicrobium hydrocarbonivorans gen. nov., sp. nov., a novel marine bacterium isolated from a bacterial consortium that degrades polyethylene terephthalate.</title>
        <authorList>
            <person name="Liu R."/>
        </authorList>
    </citation>
    <scope>NUCLEOTIDE SEQUENCE [LARGE SCALE GENOMIC DNA]</scope>
    <source>
        <strain evidence="1 2">A20-9</strain>
    </source>
</reference>
<evidence type="ECO:0000313" key="1">
    <source>
        <dbReference type="EMBL" id="QNR23457.1"/>
    </source>
</evidence>
<proteinExistence type="predicted"/>
<dbReference type="EMBL" id="CP060139">
    <property type="protein sequence ID" value="QNR23457.1"/>
    <property type="molecule type" value="Genomic_DNA"/>
</dbReference>
<sequence length="226" mass="25544">MRFASISFLLLCQGCVNNKVLNLNPDVQAISIDRVHFTAEPDQFPNKIKVGDLKLAYPHQSWPEIEADIRAKAKAHHGNLVYFHKFVQEGQYLEGSLYQVSEAAFSKSQSQAPRLILFRDELGGIPSKNYDFWIEIQDQEREIKDQAVIYLNLDSAQDSIPFLVKGELGYLPIHAGDNYFWISHQFKGSQAGQSIFLQYGGLKLKAIEDEDQALAWLGSLKNSPGE</sequence>
<keyword evidence="2" id="KW-1185">Reference proteome</keyword>
<dbReference type="RefSeq" id="WP_210757988.1">
    <property type="nucleotide sequence ID" value="NZ_CP060139.1"/>
</dbReference>
<name>A0A7H0VCK9_9FLAO</name>
<protein>
    <submittedName>
        <fullName evidence="1">Uncharacterized protein</fullName>
    </submittedName>
</protein>